<name>A0A8S1L7P7_9CILI</name>
<gene>
    <name evidence="2" type="ORF">PSON_ATCC_30995.1.T0180349</name>
</gene>
<proteinExistence type="predicted"/>
<keyword evidence="1" id="KW-0732">Signal</keyword>
<evidence type="ECO:0000313" key="2">
    <source>
        <dbReference type="EMBL" id="CAD8064150.1"/>
    </source>
</evidence>
<evidence type="ECO:0000256" key="1">
    <source>
        <dbReference type="SAM" id="SignalP"/>
    </source>
</evidence>
<reference evidence="2" key="1">
    <citation type="submission" date="2021-01" db="EMBL/GenBank/DDBJ databases">
        <authorList>
            <consortium name="Genoscope - CEA"/>
            <person name="William W."/>
        </authorList>
    </citation>
    <scope>NUCLEOTIDE SEQUENCE</scope>
</reference>
<dbReference type="Proteomes" id="UP000692954">
    <property type="component" value="Unassembled WGS sequence"/>
</dbReference>
<evidence type="ECO:0000313" key="3">
    <source>
        <dbReference type="Proteomes" id="UP000692954"/>
    </source>
</evidence>
<dbReference type="OrthoDB" id="311288at2759"/>
<comment type="caution">
    <text evidence="2">The sequence shown here is derived from an EMBL/GenBank/DDBJ whole genome shotgun (WGS) entry which is preliminary data.</text>
</comment>
<dbReference type="EMBL" id="CAJJDN010000018">
    <property type="protein sequence ID" value="CAD8064150.1"/>
    <property type="molecule type" value="Genomic_DNA"/>
</dbReference>
<accession>A0A8S1L7P7</accession>
<evidence type="ECO:0008006" key="4">
    <source>
        <dbReference type="Google" id="ProtNLM"/>
    </source>
</evidence>
<sequence length="3383" mass="391733">MILFIFLISPLFGYLVKQCFIYPQDPNICIEQTQDYSCAFNLQQKACIFFKDTNSGCALNLNKRACLQQLTDQKGKESLCIFDTRCKNASKTSLSKLGCSEMLSKYACMNVKNKKCLWDSTCQEITKKQSNDLDCEKQYEVSVTPLACSILQNLKCMNDGFEKDYQCRTVKQEEYFQLKCSQLGLTEMACLLIETSGEQCIYKNNICQSVQKNEIQNCNQKINRLACLSIDNLNLRCFWNNNKCEDFKLSNQVLKIVENVNINVCAKLNGSYEYIKEKQQCVSISEDKIEKLNCNTLGVSKKVCLGIKSQNCSFYQGYCQELNEEDLETYQCNMELNEMACANLKTLYQDCQWNGDSCERIFMNQDIDCPLKLEDESIKVNGNVCQAISKSDVICKYNSKTNLCIASSINDSCNTPFINLLGCVSIQNNKQQCQWTNNGCVYANIELGKTTCESLGHANPFSCSQVYENDQIGCYYDKNLHKCVSIKVDEDDNQIKTFLNTISCKDLSLGINKVLCASITTEQTPCRWFQEQCSFVIDKNINKVSCQFLDYANYQVCALVQYEKAYCAYSSQFKGCYEFTQNENSKCDIKGLNQYACSLIDQNCYFENNECKNAQLNSQKLKCNSDSPSKKVCLSIKTDGQLCRWSDRHLRCTNVSVNKNQSCLEFINVNRHTCEEVEMEFPDYDPNNPNKDLNRGYCIYDEQENKCKTLDETFSCTTKCCTEVGGINTHSCSRYSSTQIGDYCFFKNGKCQELTINLVDITNPKQVENYYNELKLPCSSMTKNSCHMISWSFRERCIYEGKICNKFEQKYYPDLQLLVMEPYILNKYACLSVEATLSQTNQVKYLIYDEENKRCKKINEQQYNSCEEAQGNRNVCLGHTQNLNCKWNYDNLKCVTISQNELEEMKTCDLSQNIKACNENKYLNCYFDTDSDICIKASPDLNCGQLKNISQLVCKNLTKEPCQYDTKTSRCNMVQNLHSECDQLGINNKACYKLSEKDCRWNSQRLVCYQNQQAISELGCLDNLNKNLCLKITKEPCFWNNNTSQCERFFQITHTQFLAYDSDNKYNQLACLEINEEGYRYKEDKQNCQQIEEYNLPCSELNMNKYACLFQTRGSKCYYENGQCKPYTFDLTDCNSDFDISIEVCLDIPKKCFFNINNLKCENAIIHSTTGCQSLFVSPFDQLDDKYPDGISKQKQNNKEKRYYNKLSCSSISMDLKLDYGDGQCYMDSDNSQQCNSQKYCFWNIATYNCNVYILINSFFDQINHVQNNQTIWVDNDTKELEYVDDKNLNCLKQIDSNESKSQILTKRCKFTNLPCDGSLQCSSFTNKTFSEIKNITELFEQINNQTKYDDECVQYCQPENQDCETNKNLTLTFENKKIKICFSKPFYLKKPQCYLIQNTIKKCDNIYSKAICLEIIEERCYFDEKQGGCRQLKGNEHKVPNCLAIWKECNNSYSKQAICQLQERDKQNQCTTYIEKEKICIKKNNSLFQDKIYYCSDIKQEDAQPIICANASDECRYDGIKCTSEIESELECDRSFSESLCTKSKCNFEYLGYCQQQRLPPITDDEKYKQYLCYEVNLLDTINKQDVCTQVNQACIFQKNICEYVTHLKKCEDLINIISSQVACLRCKDLPMIYNKEDKKCLKFDQNNQENQECENLNYLACRLIITTNCLWKDDKCQKLKNSEETVDCKLLNINYCIKERNDIQDLCWFNQVTQICEKYNPFKGSCDSLKNESTCKLSMVQSCFWDGNKCQIQLPQSKCENLNKFGCLNQQDIPCVWSDKNRTCQQPQFLESSNSCTQFLQNNQQDFVSHMNGQTCTQINVESSCILGQNYFCREIVEPIEYKCETQGLNKQACLMKTSNFCVFQDNKCKTLLINDDGEGCKNNLNKLACLNQKEKCQYKNNKCESFKVTTYNDLFPSDDTQYSNQLCKSLDSTMTYSLIYSQQQNRCMEVIERTITNCGTQGINKFACLSKTLGLCKYINEQCQNIQIQEIEKCDDTLNQIACLANHKIQCKFENLKCSPLSNQDSCSSLQQEKSNINFIVCSKTQDTSCKYNSSKQTCEVVNQDQVEMCSTLGLNEKACIFNTSDSRCKFDQDECKFDQGIAECTDKINKNKCLNLQGKYCYFDKSDGCKEIDSTIDTKNCVSEIEKSAFTCSKAIDNPCFFNESIQKCGLAQLNDEKFFQQNKLSFNRSACLQFKDAKTYWKDDDQVCQEVTEELLNKLKCNDQLNKNACLSLKTQSQLCQFINEKCQTYDQDKKEECQNINEINNGILCSLNEIGDQNCRYNSQKYKCELFQLTQDEKNLSCEEKAQQFYNKKACEINQNCIFLDKCQQQDPNKIYYCSKANNVDQCKKVLQQGCFLLNPQKCSIITTELSQNLQCSQVQNKVGCIQLQTQEQNCRYYDDKCNNENIEEYKYKKCLEITWINNYKFCEQTQDIPSKQVSQDLTCPRGLNRKACIPLNSKSNLCQFFKYCYGNNSEILNCPSNESECCQKAVTKESCLFQTKFKCQWNNNSCIQYREQYSVCNSISNASRNVCYSLLDKFCIFDEINHKCKEIVPEYCDQVQNPQQCSRIPIIPCYWNEDECQFKEKNETDTCSSITNTFGNQQACIQVEKNGQMCAFIDQQCQTFKEIKDGDNCLNNINRNACLNQRQSECYWDSKLLNRKKNIYSNEISIEIGICQKYIPLVENEDQKNFSLVSCLKSRKKGAYFIWLDGKCQNIKSENLKFQDVSKYVNVNSNICTVITDVPVIYDQKLQKCIEIKGTEVVCSYPPNPGVNKKACQQSKDCKWNDDEKTCLIFDYQLPHPKDNNGIRNKESNEQTCQKDGINPIHCTQIYLELPCGGTKEGCDYVDLNKVKCDHIGLNKYACINIKTSPCIWTQNEDDSFYHCEERIPDEQCEEYNQIVNAVLCSMVEYNQPCAYDSLMNTCKKPNENNENCDVLGINAYGCMQIKNCFFQDYKCKLFDQNLNLSCKDAQFANKFVCSQIRNGGCKYDQLQSGCVESQFDDLCSTPQININGCNQIEECQWKDHQCQCIKVLQKFQDCSVYKDFQSCNNSSKCYFDFSFFQQNNQGVCKDLDCSDLQECDIQVENGKVCYKNQKGQCIEANSCNEIQNYNQDCSKYSFNNKKCINDGNKGCIQFEMCEKLNRIECKRQNSNCVLLNSCVTKRCYHIKDQTTCVNFNCSWIKNQCVEPINCSELYSEKDCNINIYNDRQCSWHQLKNDETDISFCTSNGCNYLQKNVYCHGTQINYTVCIQMNSLICLSCEQISDACECMEKNEYCFYDTQKNKCSSLSCEGYNKETCPEKRCFFNQINETCLPQCQFRYNEKQCSLFNKCFWDEQLTPPCQEKDFDVDQEEQDPNFPQSGLLLQISLFYFAIILI</sequence>
<protein>
    <recommendedName>
        <fullName evidence="4">Transmembrane protein</fullName>
    </recommendedName>
</protein>
<feature type="chain" id="PRO_5035857691" description="Transmembrane protein" evidence="1">
    <location>
        <begin position="19"/>
        <end position="3383"/>
    </location>
</feature>
<organism evidence="2 3">
    <name type="scientific">Paramecium sonneborni</name>
    <dbReference type="NCBI Taxonomy" id="65129"/>
    <lineage>
        <taxon>Eukaryota</taxon>
        <taxon>Sar</taxon>
        <taxon>Alveolata</taxon>
        <taxon>Ciliophora</taxon>
        <taxon>Intramacronucleata</taxon>
        <taxon>Oligohymenophorea</taxon>
        <taxon>Peniculida</taxon>
        <taxon>Parameciidae</taxon>
        <taxon>Paramecium</taxon>
    </lineage>
</organism>
<feature type="signal peptide" evidence="1">
    <location>
        <begin position="1"/>
        <end position="18"/>
    </location>
</feature>
<keyword evidence="3" id="KW-1185">Reference proteome</keyword>